<protein>
    <recommendedName>
        <fullName evidence="5">Ethanolamine ammonia-lyase small subunit</fullName>
        <shortName evidence="5">EAL small subunit</shortName>
        <ecNumber evidence="5">4.3.1.7</ecNumber>
    </recommendedName>
</protein>
<dbReference type="EMBL" id="LOHZ01000044">
    <property type="protein sequence ID" value="KYO64142.1"/>
    <property type="molecule type" value="Genomic_DNA"/>
</dbReference>
<comment type="catalytic activity">
    <reaction evidence="5">
        <text>ethanolamine = acetaldehyde + NH4(+)</text>
        <dbReference type="Rhea" id="RHEA:15313"/>
        <dbReference type="ChEBI" id="CHEBI:15343"/>
        <dbReference type="ChEBI" id="CHEBI:28938"/>
        <dbReference type="ChEBI" id="CHEBI:57603"/>
        <dbReference type="EC" id="4.3.1.7"/>
    </reaction>
</comment>
<evidence type="ECO:0000256" key="3">
    <source>
        <dbReference type="ARBA" id="ARBA00023285"/>
    </source>
</evidence>
<accession>A0A161PSN6</accession>
<sequence length="292" mass="32844">MINYDSSLIEKIVNQVIEELNKKEECISKKEELELKEEVKEFSDITEYSLYDKIFIKNPLNEEALKNLKKSTPARICLGRSGPRYLTIPWLRFRADHAAAMDSVFSEVSEAFLEKMNLFSVSTVVKNKDEYLTRPDLGKILSEEAKRTIKENCPETPNVQVIVVDGLSSKAIEENVGDFLASFMEGIKSYGLTIGKPFFIKYGRVPVMNDVGEVLKPDVVVELIGERPGLVTAKSMSAYLCWRPRKNTVESERNVVSNIHDKGLAPIEAGAHVAGIVKKIFEQQKSGIDLII</sequence>
<dbReference type="UniPathway" id="UPA00560"/>
<dbReference type="STRING" id="520767.ATZ99_21730"/>
<dbReference type="InterPro" id="IPR042255">
    <property type="entry name" value="EutC_N"/>
</dbReference>
<dbReference type="GO" id="GO:0008851">
    <property type="term" value="F:ethanolamine ammonia-lyase activity"/>
    <property type="evidence" value="ECO:0007669"/>
    <property type="project" value="UniProtKB-UniRule"/>
</dbReference>
<dbReference type="GO" id="GO:0006520">
    <property type="term" value="P:amino acid metabolic process"/>
    <property type="evidence" value="ECO:0007669"/>
    <property type="project" value="InterPro"/>
</dbReference>
<dbReference type="GO" id="GO:0009350">
    <property type="term" value="C:ethanolamine ammonia-lyase complex"/>
    <property type="evidence" value="ECO:0007669"/>
    <property type="project" value="UniProtKB-UniRule"/>
</dbReference>
<feature type="binding site" evidence="5">
    <location>
        <position position="226"/>
    </location>
    <ligand>
        <name>adenosylcob(III)alamin</name>
        <dbReference type="ChEBI" id="CHEBI:18408"/>
    </ligand>
</feature>
<dbReference type="InterPro" id="IPR009246">
    <property type="entry name" value="EutC"/>
</dbReference>
<comment type="caution">
    <text evidence="6">The sequence shown here is derived from an EMBL/GenBank/DDBJ whole genome shotgun (WGS) entry which is preliminary data.</text>
</comment>
<dbReference type="AlphaFoldDB" id="A0A161PSN6"/>
<keyword evidence="4 5" id="KW-1283">Bacterial microcompartment</keyword>
<evidence type="ECO:0000256" key="4">
    <source>
        <dbReference type="ARBA" id="ARBA00024446"/>
    </source>
</evidence>
<name>A0A161PSN6_9FIRM</name>
<evidence type="ECO:0000256" key="2">
    <source>
        <dbReference type="ARBA" id="ARBA00023239"/>
    </source>
</evidence>
<dbReference type="PATRIC" id="fig|520767.4.peg.2301"/>
<gene>
    <name evidence="6" type="primary">eutC_1</name>
    <name evidence="5" type="synonym">eutC</name>
    <name evidence="6" type="ORF">ATZ99_21730</name>
</gene>
<dbReference type="Gene3D" id="3.40.50.11240">
    <property type="entry name" value="Ethanolamine ammonia-lyase light chain (EutC)"/>
    <property type="match status" value="1"/>
</dbReference>
<dbReference type="GO" id="GO:0031419">
    <property type="term" value="F:cobalamin binding"/>
    <property type="evidence" value="ECO:0007669"/>
    <property type="project" value="UniProtKB-UniRule"/>
</dbReference>
<reference evidence="6 7" key="1">
    <citation type="submission" date="2015-12" db="EMBL/GenBank/DDBJ databases">
        <title>Draft genome of Thermovenabulum gondwanense isolated from a red thermophilic microbial mat colonisisng an outflow channel of a bore well.</title>
        <authorList>
            <person name="Patel B.K."/>
        </authorList>
    </citation>
    <scope>NUCLEOTIDE SEQUENCE [LARGE SCALE GENOMIC DNA]</scope>
    <source>
        <strain evidence="6 7">R270</strain>
    </source>
</reference>
<comment type="similarity">
    <text evidence="5">Belongs to the EutC family.</text>
</comment>
<keyword evidence="1 5" id="KW-0846">Cobalamin</keyword>
<dbReference type="Proteomes" id="UP000075737">
    <property type="component" value="Unassembled WGS sequence"/>
</dbReference>
<comment type="subcellular location">
    <subcellularLocation>
        <location evidence="5">Bacterial microcompartment</location>
    </subcellularLocation>
</comment>
<dbReference type="GO" id="GO:0046336">
    <property type="term" value="P:ethanolamine catabolic process"/>
    <property type="evidence" value="ECO:0007669"/>
    <property type="project" value="UniProtKB-UniRule"/>
</dbReference>
<keyword evidence="3 5" id="KW-0170">Cobalt</keyword>
<dbReference type="PANTHER" id="PTHR39330:SF1">
    <property type="entry name" value="ETHANOLAMINE AMMONIA-LYASE SMALL SUBUNIT"/>
    <property type="match status" value="1"/>
</dbReference>
<comment type="subunit">
    <text evidence="5">The basic unit is a heterodimer which dimerizes to form tetramers. The heterotetramers trimerize; 6 large subunits form a core ring with 6 small subunits projecting outwards.</text>
</comment>
<organism evidence="6 7">
    <name type="scientific">Thermovenabulum gondwanense</name>
    <dbReference type="NCBI Taxonomy" id="520767"/>
    <lineage>
        <taxon>Bacteria</taxon>
        <taxon>Bacillati</taxon>
        <taxon>Bacillota</taxon>
        <taxon>Clostridia</taxon>
        <taxon>Thermosediminibacterales</taxon>
        <taxon>Thermosediminibacteraceae</taxon>
        <taxon>Thermovenabulum</taxon>
    </lineage>
</organism>
<evidence type="ECO:0000256" key="5">
    <source>
        <dbReference type="HAMAP-Rule" id="MF_00601"/>
    </source>
</evidence>
<evidence type="ECO:0000313" key="6">
    <source>
        <dbReference type="EMBL" id="KYO64142.1"/>
    </source>
</evidence>
<keyword evidence="7" id="KW-1185">Reference proteome</keyword>
<evidence type="ECO:0000313" key="7">
    <source>
        <dbReference type="Proteomes" id="UP000075737"/>
    </source>
</evidence>
<dbReference type="PIRSF" id="PIRSF018982">
    <property type="entry name" value="EutC"/>
    <property type="match status" value="1"/>
</dbReference>
<comment type="cofactor">
    <cofactor evidence="5">
        <name>adenosylcob(III)alamin</name>
        <dbReference type="ChEBI" id="CHEBI:18408"/>
    </cofactor>
    <text evidence="5">Binds between the large and small subunits.</text>
</comment>
<comment type="pathway">
    <text evidence="5">Amine and polyamine degradation; ethanolamine degradation.</text>
</comment>
<dbReference type="RefSeq" id="WP_068749262.1">
    <property type="nucleotide sequence ID" value="NZ_LOHZ01000044.1"/>
</dbReference>
<evidence type="ECO:0000256" key="1">
    <source>
        <dbReference type="ARBA" id="ARBA00022628"/>
    </source>
</evidence>
<dbReference type="GO" id="GO:0031471">
    <property type="term" value="C:ethanolamine degradation polyhedral organelle"/>
    <property type="evidence" value="ECO:0007669"/>
    <property type="project" value="UniProtKB-UniRule"/>
</dbReference>
<feature type="binding site" evidence="5">
    <location>
        <position position="205"/>
    </location>
    <ligand>
        <name>adenosylcob(III)alamin</name>
        <dbReference type="ChEBI" id="CHEBI:18408"/>
    </ligand>
</feature>
<dbReference type="InterPro" id="IPR042251">
    <property type="entry name" value="EutC_C"/>
</dbReference>
<dbReference type="EC" id="4.3.1.7" evidence="5"/>
<dbReference type="PANTHER" id="PTHR39330">
    <property type="entry name" value="ETHANOLAMINE AMMONIA-LYASE LIGHT CHAIN"/>
    <property type="match status" value="1"/>
</dbReference>
<dbReference type="NCBIfam" id="NF003971">
    <property type="entry name" value="PRK05465.1"/>
    <property type="match status" value="1"/>
</dbReference>
<proteinExistence type="inferred from homology"/>
<dbReference type="Gene3D" id="1.10.30.40">
    <property type="entry name" value="Ethanolamine ammonia-lyase light chain (EutC), N-terminal domain"/>
    <property type="match status" value="1"/>
</dbReference>
<comment type="function">
    <text evidence="5">Catalyzes the deamination of various vicinal amino-alcohols to oxo compounds. Allows this organism to utilize ethanolamine as the sole source of nitrogen and carbon in the presence of external vitamin B12.</text>
</comment>
<keyword evidence="2 5" id="KW-0456">Lyase</keyword>
<dbReference type="HAMAP" id="MF_00601">
    <property type="entry name" value="EutC"/>
    <property type="match status" value="1"/>
</dbReference>
<dbReference type="Pfam" id="PF05985">
    <property type="entry name" value="EutC"/>
    <property type="match status" value="1"/>
</dbReference>